<dbReference type="SMART" id="SM01389">
    <property type="entry name" value="Spt4"/>
    <property type="match status" value="1"/>
</dbReference>
<dbReference type="Gene3D" id="3.40.50.720">
    <property type="entry name" value="NAD(P)-binding Rossmann-like Domain"/>
    <property type="match status" value="1"/>
</dbReference>
<dbReference type="Proteomes" id="UP000887560">
    <property type="component" value="Unplaced"/>
</dbReference>
<dbReference type="InterPro" id="IPR038510">
    <property type="entry name" value="Spt4_sf"/>
</dbReference>
<dbReference type="SUPFAM" id="SSF51905">
    <property type="entry name" value="FAD/NAD(P)-binding domain"/>
    <property type="match status" value="1"/>
</dbReference>
<proteinExistence type="inferred from homology"/>
<keyword evidence="6" id="KW-1185">Reference proteome</keyword>
<keyword evidence="4" id="KW-0539">Nucleus</keyword>
<dbReference type="InterPro" id="IPR009287">
    <property type="entry name" value="Spt4"/>
</dbReference>
<feature type="domain" description="Spt4/RpoE2 zinc finger" evidence="5">
    <location>
        <begin position="240"/>
        <end position="306"/>
    </location>
</feature>
<dbReference type="SUPFAM" id="SSF63393">
    <property type="entry name" value="RNA polymerase subunits"/>
    <property type="match status" value="1"/>
</dbReference>
<comment type="subcellular location">
    <subcellularLocation>
        <location evidence="1">Nucleus</location>
    </subcellularLocation>
</comment>
<evidence type="ECO:0000259" key="5">
    <source>
        <dbReference type="SMART" id="SM01389"/>
    </source>
</evidence>
<evidence type="ECO:0000313" key="6">
    <source>
        <dbReference type="Proteomes" id="UP000887560"/>
    </source>
</evidence>
<dbReference type="GO" id="GO:0032044">
    <property type="term" value="C:DSIF complex"/>
    <property type="evidence" value="ECO:0007669"/>
    <property type="project" value="TreeGrafter"/>
</dbReference>
<comment type="similarity">
    <text evidence="2">Belongs to the SPT4 family.</text>
</comment>
<dbReference type="GO" id="GO:0008270">
    <property type="term" value="F:zinc ion binding"/>
    <property type="evidence" value="ECO:0007669"/>
    <property type="project" value="InterPro"/>
</dbReference>
<evidence type="ECO:0000256" key="1">
    <source>
        <dbReference type="ARBA" id="ARBA00004123"/>
    </source>
</evidence>
<dbReference type="Gene3D" id="3.50.50.60">
    <property type="entry name" value="FAD/NAD(P)-binding domain"/>
    <property type="match status" value="1"/>
</dbReference>
<sequence>MKTEISFTIKELRELLNLEGVNSHCLIDSNLKEKLEQELNLMERPRRRIVELMLNFAEEKKSSPNQKSLKLLFNSRPTKIELNNKNDSINALYIQNNLDNLIEKIECSLLIVAIGFENILLNGLPKNENGQLKMIDWCRVPNENSLVYATGWCSHAARGLIADSQQQAYSVADQIYEDLNKINSTKNSIKKMSARTQIQQKLCSRGVEFINWDDWKYIDECERRMEIMSIETVPTDLRNLRACLVCSLVKTLHQFEMDGCDNCDRFLGIKGDIEKCVECTSANFDGMIAVCDHNDSWVSKWQRLNIPFGTFRKKFSSKLAFTIFGHLSQ</sequence>
<dbReference type="CDD" id="cd07973">
    <property type="entry name" value="Spt4"/>
    <property type="match status" value="1"/>
</dbReference>
<keyword evidence="3" id="KW-0804">Transcription</keyword>
<dbReference type="GO" id="GO:0006355">
    <property type="term" value="P:regulation of DNA-templated transcription"/>
    <property type="evidence" value="ECO:0007669"/>
    <property type="project" value="InterPro"/>
</dbReference>
<evidence type="ECO:0000256" key="2">
    <source>
        <dbReference type="ARBA" id="ARBA00010464"/>
    </source>
</evidence>
<dbReference type="WBParaSite" id="scf7180000421653.g7501">
    <property type="protein sequence ID" value="scf7180000421653.g7501"/>
    <property type="gene ID" value="scf7180000421653.g7501"/>
</dbReference>
<dbReference type="GO" id="GO:0000993">
    <property type="term" value="F:RNA polymerase II complex binding"/>
    <property type="evidence" value="ECO:0007669"/>
    <property type="project" value="TreeGrafter"/>
</dbReference>
<dbReference type="InterPro" id="IPR022800">
    <property type="entry name" value="Spt4/RpoE2_Znf"/>
</dbReference>
<dbReference type="Pfam" id="PF06093">
    <property type="entry name" value="Spt4"/>
    <property type="match status" value="1"/>
</dbReference>
<dbReference type="PANTHER" id="PTHR12882">
    <property type="entry name" value="SUPPRESSOR OF TY 4"/>
    <property type="match status" value="1"/>
</dbReference>
<name>A0A915P0N4_9BILA</name>
<organism evidence="6 7">
    <name type="scientific">Meloidogyne floridensis</name>
    <dbReference type="NCBI Taxonomy" id="298350"/>
    <lineage>
        <taxon>Eukaryota</taxon>
        <taxon>Metazoa</taxon>
        <taxon>Ecdysozoa</taxon>
        <taxon>Nematoda</taxon>
        <taxon>Chromadorea</taxon>
        <taxon>Rhabditida</taxon>
        <taxon>Tylenchina</taxon>
        <taxon>Tylenchomorpha</taxon>
        <taxon>Tylenchoidea</taxon>
        <taxon>Meloidogynidae</taxon>
        <taxon>Meloidogyninae</taxon>
        <taxon>Meloidogyne</taxon>
    </lineage>
</organism>
<accession>A0A915P0N4</accession>
<reference evidence="7" key="1">
    <citation type="submission" date="2022-11" db="UniProtKB">
        <authorList>
            <consortium name="WormBaseParasite"/>
        </authorList>
    </citation>
    <scope>IDENTIFICATION</scope>
</reference>
<protein>
    <submittedName>
        <fullName evidence="7">Spt4/RpoE2 zinc finger domain-containing protein</fullName>
    </submittedName>
</protein>
<dbReference type="Gene3D" id="3.30.40.210">
    <property type="match status" value="1"/>
</dbReference>
<dbReference type="AlphaFoldDB" id="A0A915P0N4"/>
<dbReference type="InterPro" id="IPR036188">
    <property type="entry name" value="FAD/NAD-bd_sf"/>
</dbReference>
<evidence type="ECO:0000256" key="3">
    <source>
        <dbReference type="ARBA" id="ARBA00023163"/>
    </source>
</evidence>
<dbReference type="PANTHER" id="PTHR12882:SF1">
    <property type="entry name" value="TRANSCRIPTION ELONGATION FACTOR SPT4"/>
    <property type="match status" value="1"/>
</dbReference>
<dbReference type="GO" id="GO:0140673">
    <property type="term" value="P:transcription elongation-coupled chromatin remodeling"/>
    <property type="evidence" value="ECO:0007669"/>
    <property type="project" value="InterPro"/>
</dbReference>
<evidence type="ECO:0000313" key="7">
    <source>
        <dbReference type="WBParaSite" id="scf7180000421653.g7501"/>
    </source>
</evidence>
<evidence type="ECO:0000256" key="4">
    <source>
        <dbReference type="ARBA" id="ARBA00023242"/>
    </source>
</evidence>
<dbReference type="InterPro" id="IPR029040">
    <property type="entry name" value="RPABC4/Spt4"/>
</dbReference>